<dbReference type="PANTHER" id="PTHR12837:SF15">
    <property type="entry name" value="POLY(ADP-RIBOSE) GLYCOHYDROLASE"/>
    <property type="match status" value="1"/>
</dbReference>
<feature type="active site" evidence="4">
    <location>
        <position position="291"/>
    </location>
</feature>
<dbReference type="InterPro" id="IPR046372">
    <property type="entry name" value="PARG_cat_C"/>
</dbReference>
<organism evidence="9">
    <name type="scientific">Caenorhabditis brenneri</name>
    <name type="common">Nematode worm</name>
    <dbReference type="NCBI Taxonomy" id="135651"/>
    <lineage>
        <taxon>Eukaryota</taxon>
        <taxon>Metazoa</taxon>
        <taxon>Ecdysozoa</taxon>
        <taxon>Nematoda</taxon>
        <taxon>Chromadorea</taxon>
        <taxon>Rhabditida</taxon>
        <taxon>Rhabditina</taxon>
        <taxon>Rhabditomorpha</taxon>
        <taxon>Rhabditoidea</taxon>
        <taxon>Rhabditidae</taxon>
        <taxon>Peloderinae</taxon>
        <taxon>Caenorhabditis</taxon>
    </lineage>
</organism>
<dbReference type="STRING" id="135651.G0PC65"/>
<dbReference type="InterPro" id="IPR007724">
    <property type="entry name" value="Poly_GlycHdrlase"/>
</dbReference>
<dbReference type="GO" id="GO:0004649">
    <property type="term" value="F:poly(ADP-ribose) glycohydrolase activity"/>
    <property type="evidence" value="ECO:0007669"/>
    <property type="project" value="UniProtKB-EC"/>
</dbReference>
<feature type="binding site" evidence="5">
    <location>
        <position position="290"/>
    </location>
    <ligand>
        <name>substrate</name>
    </ligand>
</feature>
<dbReference type="GO" id="GO:1990966">
    <property type="term" value="P:ATP generation from poly-ADP-D-ribose"/>
    <property type="evidence" value="ECO:0007669"/>
    <property type="project" value="TreeGrafter"/>
</dbReference>
<dbReference type="EC" id="3.2.1.143" evidence="2"/>
<evidence type="ECO:0000256" key="4">
    <source>
        <dbReference type="PIRSR" id="PIRSR607724-1"/>
    </source>
</evidence>
<reference evidence="9" key="1">
    <citation type="submission" date="2011-07" db="EMBL/GenBank/DDBJ databases">
        <authorList>
            <consortium name="Caenorhabditis brenneri Sequencing and Analysis Consortium"/>
            <person name="Wilson R.K."/>
        </authorList>
    </citation>
    <scope>NUCLEOTIDE SEQUENCE [LARGE SCALE GENOMIC DNA]</scope>
    <source>
        <strain evidence="9">PB2801</strain>
    </source>
</reference>
<dbReference type="GO" id="GO:0009225">
    <property type="term" value="P:nucleotide-sugar metabolic process"/>
    <property type="evidence" value="ECO:0007669"/>
    <property type="project" value="TreeGrafter"/>
</dbReference>
<name>G0PC65_CAEBE</name>
<dbReference type="GO" id="GO:0005975">
    <property type="term" value="P:carbohydrate metabolic process"/>
    <property type="evidence" value="ECO:0007669"/>
    <property type="project" value="InterPro"/>
</dbReference>
<dbReference type="GO" id="GO:0006282">
    <property type="term" value="P:regulation of DNA repair"/>
    <property type="evidence" value="ECO:0007669"/>
    <property type="project" value="InterPro"/>
</dbReference>
<dbReference type="Proteomes" id="UP000008068">
    <property type="component" value="Unassembled WGS sequence"/>
</dbReference>
<dbReference type="PANTHER" id="PTHR12837">
    <property type="entry name" value="POLY ADP-RIBOSE GLYCOHYDROLASE"/>
    <property type="match status" value="1"/>
</dbReference>
<dbReference type="eggNOG" id="KOG2064">
    <property type="taxonomic scope" value="Eukaryota"/>
</dbReference>
<dbReference type="InParanoid" id="G0PC65"/>
<dbReference type="InterPro" id="IPR048362">
    <property type="entry name" value="PARG_helical"/>
</dbReference>
<feature type="active site" evidence="4">
    <location>
        <position position="292"/>
    </location>
</feature>
<proteinExistence type="inferred from homology"/>
<evidence type="ECO:0000313" key="9">
    <source>
        <dbReference type="Proteomes" id="UP000008068"/>
    </source>
</evidence>
<protein>
    <recommendedName>
        <fullName evidence="2">poly(ADP-ribose) glycohydrolase</fullName>
        <ecNumber evidence="2">3.2.1.143</ecNumber>
    </recommendedName>
</protein>
<dbReference type="HOGENOM" id="CLU_013388_4_0_1"/>
<evidence type="ECO:0000256" key="3">
    <source>
        <dbReference type="ARBA" id="ARBA00022801"/>
    </source>
</evidence>
<dbReference type="GO" id="GO:0005737">
    <property type="term" value="C:cytoplasm"/>
    <property type="evidence" value="ECO:0007669"/>
    <property type="project" value="TreeGrafter"/>
</dbReference>
<dbReference type="Pfam" id="PF20811">
    <property type="entry name" value="PARG_cat_N"/>
    <property type="match status" value="1"/>
</dbReference>
<feature type="domain" description="PARG catalytic Macro" evidence="6">
    <location>
        <begin position="247"/>
        <end position="451"/>
    </location>
</feature>
<evidence type="ECO:0000256" key="2">
    <source>
        <dbReference type="ARBA" id="ARBA00012255"/>
    </source>
</evidence>
<feature type="binding site" evidence="5">
    <location>
        <position position="276"/>
    </location>
    <ligand>
        <name>substrate</name>
    </ligand>
</feature>
<evidence type="ECO:0000313" key="8">
    <source>
        <dbReference type="EMBL" id="EGT50940.1"/>
    </source>
</evidence>
<keyword evidence="3" id="KW-0378">Hydrolase</keyword>
<dbReference type="EMBL" id="GL380234">
    <property type="protein sequence ID" value="EGT50940.1"/>
    <property type="molecule type" value="Genomic_DNA"/>
</dbReference>
<feature type="active site" evidence="4">
    <location>
        <position position="273"/>
    </location>
</feature>
<keyword evidence="9" id="KW-1185">Reference proteome</keyword>
<evidence type="ECO:0000256" key="1">
    <source>
        <dbReference type="ARBA" id="ARBA00009545"/>
    </source>
</evidence>
<evidence type="ECO:0000256" key="5">
    <source>
        <dbReference type="PIRSR" id="PIRSR607724-2"/>
    </source>
</evidence>
<dbReference type="Pfam" id="PF05028">
    <property type="entry name" value="PARG_cat_C"/>
    <property type="match status" value="1"/>
</dbReference>
<evidence type="ECO:0000259" key="7">
    <source>
        <dbReference type="Pfam" id="PF20811"/>
    </source>
</evidence>
<feature type="domain" description="PARG helical" evidence="7">
    <location>
        <begin position="139"/>
        <end position="232"/>
    </location>
</feature>
<gene>
    <name evidence="8" type="ORF">CAEBREN_28487</name>
</gene>
<comment type="similarity">
    <text evidence="1">Belongs to the poly(ADP-ribose) glycohydrolase family.</text>
</comment>
<accession>G0PC65</accession>
<evidence type="ECO:0000259" key="6">
    <source>
        <dbReference type="Pfam" id="PF05028"/>
    </source>
</evidence>
<feature type="binding site" evidence="5">
    <location>
        <position position="331"/>
    </location>
    <ligand>
        <name>substrate</name>
    </ligand>
</feature>
<dbReference type="AlphaFoldDB" id="G0PC65"/>
<sequence length="506" mass="58500">MTTTPQFSTEIDHLLDMFTQKNLVFQPDFENLDPKKHYQYSEDGHENYHRSTESSKKELILGQKWRRIDENGSANPIYEKNHSLLQDYLKNYRNRGMDFLETIILEILNNGREETDEIENLPGLRKFFKNSTESEQELMEKFRIVVEFALRAEDLLPERIYRLVDDVMSASFSQEQCACLLAWMWFDTRKNRSFFEILTSTHPISIEKIKFLLHFFSETWIQMPRGVVSFLRIKSENFMENQFEKLKNSKKLSEISIRNDLLIEETALCTQVDFANKHIGGGVLRLGGVQEEIRFLMCPEMMVSMLICDKMEPDEAISIVGAQVYSSYTGYSGKLKWRELQPKDALQNQYRDKFHRIQTECLAINAIKFFGHPSRNLGTQLQEQNIQKELTKAAVGFAAHGPDFDGVPIFSGWWGCGAYSGNKPLKFLIQLMAASIANRPLVMCTFGDSKIGNRCRQMKKRLEMDGITVGGLYDLLLKVPILDGAHDEMHVFDEIERILCERAGGN</sequence>
<dbReference type="GO" id="GO:0005634">
    <property type="term" value="C:nucleus"/>
    <property type="evidence" value="ECO:0007669"/>
    <property type="project" value="TreeGrafter"/>
</dbReference>
<dbReference type="OrthoDB" id="1937899at2759"/>